<dbReference type="InterPro" id="IPR004360">
    <property type="entry name" value="Glyas_Fos-R_dOase_dom"/>
</dbReference>
<sequence length="323" mass="35973">MGDSSNDTAQIVSIEGENVMIQELSYIGIGSPRAEDWRNYGTKLLGAMLAPDGPGGAVRLAVDDINYRIAIHPAPGDEFLYAGWGLANETDLHTFARHLESHGVTVHWGDPELTRERQVAELVWFADPWGIRHELSWGKAATPLSFMPGRTMRGGFVTGDQGLGHIVFQVPNIEEANEFYVDILGFRLSDRITTKYFNVRFYHVNGRHHSLALSEFPGHVGFNHLMLEVEQMDDLGRLIDLTDEHDVEIMQSLGRHTNDLMTSVYIGSPSGLQIEYGYGGLTVDDLSWVARTYTRPSYWGHKLSETAKTQLPGIVKPLVPAEA</sequence>
<gene>
    <name evidence="2" type="ORF">M2280_004858</name>
</gene>
<dbReference type="InterPro" id="IPR029068">
    <property type="entry name" value="Glyas_Bleomycin-R_OHBP_Dase"/>
</dbReference>
<evidence type="ECO:0000313" key="2">
    <source>
        <dbReference type="EMBL" id="MDH6283607.1"/>
    </source>
</evidence>
<evidence type="ECO:0000313" key="3">
    <source>
        <dbReference type="Proteomes" id="UP001160334"/>
    </source>
</evidence>
<protein>
    <submittedName>
        <fullName evidence="2">2,3-dihydroxybiphenyl 1,2-dioxygenase</fullName>
    </submittedName>
</protein>
<dbReference type="SUPFAM" id="SSF54593">
    <property type="entry name" value="Glyoxalase/Bleomycin resistance protein/Dihydroxybiphenyl dioxygenase"/>
    <property type="match status" value="2"/>
</dbReference>
<dbReference type="Proteomes" id="UP001160334">
    <property type="component" value="Unassembled WGS sequence"/>
</dbReference>
<dbReference type="Pfam" id="PF00903">
    <property type="entry name" value="Glyoxalase"/>
    <property type="match status" value="1"/>
</dbReference>
<dbReference type="EMBL" id="JARXVC010000015">
    <property type="protein sequence ID" value="MDH6283607.1"/>
    <property type="molecule type" value="Genomic_DNA"/>
</dbReference>
<name>A0ABT6MH19_9NOCA</name>
<feature type="domain" description="VOC" evidence="1">
    <location>
        <begin position="23"/>
        <end position="138"/>
    </location>
</feature>
<dbReference type="Pfam" id="PF22632">
    <property type="entry name" value="BphC_D1"/>
    <property type="match status" value="1"/>
</dbReference>
<dbReference type="CDD" id="cd07252">
    <property type="entry name" value="BphC1-RGP6_N_like"/>
    <property type="match status" value="1"/>
</dbReference>
<dbReference type="PROSITE" id="PS51819">
    <property type="entry name" value="VOC"/>
    <property type="match status" value="2"/>
</dbReference>
<comment type="caution">
    <text evidence="2">The sequence shown here is derived from an EMBL/GenBank/DDBJ whole genome shotgun (WGS) entry which is preliminary data.</text>
</comment>
<feature type="domain" description="VOC" evidence="1">
    <location>
        <begin position="162"/>
        <end position="279"/>
    </location>
</feature>
<organism evidence="2 3">
    <name type="scientific">Prescottella agglutinans</name>
    <dbReference type="NCBI Taxonomy" id="1644129"/>
    <lineage>
        <taxon>Bacteria</taxon>
        <taxon>Bacillati</taxon>
        <taxon>Actinomycetota</taxon>
        <taxon>Actinomycetes</taxon>
        <taxon>Mycobacteriales</taxon>
        <taxon>Nocardiaceae</taxon>
        <taxon>Prescottella</taxon>
    </lineage>
</organism>
<dbReference type="InterPro" id="IPR037523">
    <property type="entry name" value="VOC_core"/>
</dbReference>
<dbReference type="CDD" id="cd07237">
    <property type="entry name" value="BphC1-RGP6_C_like"/>
    <property type="match status" value="1"/>
</dbReference>
<dbReference type="Gene3D" id="3.10.180.10">
    <property type="entry name" value="2,3-Dihydroxybiphenyl 1,2-Dioxygenase, domain 1"/>
    <property type="match status" value="2"/>
</dbReference>
<dbReference type="RefSeq" id="WP_280762876.1">
    <property type="nucleotide sequence ID" value="NZ_JARXVC010000015.1"/>
</dbReference>
<reference evidence="2 3" key="1">
    <citation type="submission" date="2023-04" db="EMBL/GenBank/DDBJ databases">
        <title>Forest soil microbial communities from Buena Vista Peninsula, Colon Province, Panama.</title>
        <authorList>
            <person name="Bouskill N."/>
        </authorList>
    </citation>
    <scope>NUCLEOTIDE SEQUENCE [LARGE SCALE GENOMIC DNA]</scope>
    <source>
        <strain evidence="2 3">CFH S0262</strain>
    </source>
</reference>
<proteinExistence type="predicted"/>
<evidence type="ECO:0000259" key="1">
    <source>
        <dbReference type="PROSITE" id="PS51819"/>
    </source>
</evidence>
<keyword evidence="3" id="KW-1185">Reference proteome</keyword>
<accession>A0ABT6MH19</accession>